<comment type="caution">
    <text evidence="2">The sequence shown here is derived from an EMBL/GenBank/DDBJ whole genome shotgun (WGS) entry which is preliminary data.</text>
</comment>
<accession>A0AA42CHA6</accession>
<proteinExistence type="predicted"/>
<organism evidence="2 3">
    <name type="scientific">Lichenifustis flavocetrariae</name>
    <dbReference type="NCBI Taxonomy" id="2949735"/>
    <lineage>
        <taxon>Bacteria</taxon>
        <taxon>Pseudomonadati</taxon>
        <taxon>Pseudomonadota</taxon>
        <taxon>Alphaproteobacteria</taxon>
        <taxon>Hyphomicrobiales</taxon>
        <taxon>Lichenihabitantaceae</taxon>
        <taxon>Lichenifustis</taxon>
    </lineage>
</organism>
<keyword evidence="3" id="KW-1185">Reference proteome</keyword>
<dbReference type="RefSeq" id="WP_282583441.1">
    <property type="nucleotide sequence ID" value="NZ_JAMOIM010000002.1"/>
</dbReference>
<reference evidence="2" key="1">
    <citation type="submission" date="2022-05" db="EMBL/GenBank/DDBJ databases">
        <authorList>
            <person name="Pankratov T."/>
        </authorList>
    </citation>
    <scope>NUCLEOTIDE SEQUENCE</scope>
    <source>
        <strain evidence="2">BP6-180914</strain>
    </source>
</reference>
<name>A0AA42CHA6_9HYPH</name>
<feature type="compositionally biased region" description="Basic and acidic residues" evidence="1">
    <location>
        <begin position="17"/>
        <end position="36"/>
    </location>
</feature>
<gene>
    <name evidence="2" type="ORF">M8523_03435</name>
</gene>
<sequence>MTMQSIIAEMAAISRARRQEDMTPEEIAKEKAKRTADQVAWKAGEPEREARHAAEVNEERRQSWLRTPRYDVPGGTGRPHRLLGRLANGFEADGGRVIHVLPSDDAGDYVWGRSACGKRPGGRSQGWVSVERAATCPRCLSKATLTAPSGEP</sequence>
<feature type="compositionally biased region" description="Basic and acidic residues" evidence="1">
    <location>
        <begin position="44"/>
        <end position="61"/>
    </location>
</feature>
<evidence type="ECO:0000256" key="1">
    <source>
        <dbReference type="SAM" id="MobiDB-lite"/>
    </source>
</evidence>
<evidence type="ECO:0000313" key="3">
    <source>
        <dbReference type="Proteomes" id="UP001165667"/>
    </source>
</evidence>
<dbReference type="AlphaFoldDB" id="A0AA42CHA6"/>
<dbReference type="Proteomes" id="UP001165667">
    <property type="component" value="Unassembled WGS sequence"/>
</dbReference>
<protein>
    <submittedName>
        <fullName evidence="2">Uncharacterized protein</fullName>
    </submittedName>
</protein>
<evidence type="ECO:0000313" key="2">
    <source>
        <dbReference type="EMBL" id="MCW6507069.1"/>
    </source>
</evidence>
<feature type="region of interest" description="Disordered" evidence="1">
    <location>
        <begin position="15"/>
        <end position="61"/>
    </location>
</feature>
<dbReference type="EMBL" id="JAMOIM010000002">
    <property type="protein sequence ID" value="MCW6507069.1"/>
    <property type="molecule type" value="Genomic_DNA"/>
</dbReference>